<reference evidence="5 6" key="1">
    <citation type="submission" date="2013-02" db="EMBL/GenBank/DDBJ databases">
        <title>The Genome Sequence of Acinetobacter haemolyticus CIP 64.3.</title>
        <authorList>
            <consortium name="The Broad Institute Genome Sequencing Platform"/>
            <consortium name="The Broad Institute Genome Sequencing Center for Infectious Disease"/>
            <person name="Cerqueira G."/>
            <person name="Feldgarden M."/>
            <person name="Courvalin P."/>
            <person name="Perichon B."/>
            <person name="Grillot-Courvalin C."/>
            <person name="Clermont D."/>
            <person name="Rocha E."/>
            <person name="Yoon E.-J."/>
            <person name="Nemec A."/>
            <person name="Walker B."/>
            <person name="Young S.K."/>
            <person name="Zeng Q."/>
            <person name="Gargeya S."/>
            <person name="Fitzgerald M."/>
            <person name="Haas B."/>
            <person name="Abouelleil A."/>
            <person name="Alvarado L."/>
            <person name="Arachchi H.M."/>
            <person name="Berlin A.M."/>
            <person name="Chapman S.B."/>
            <person name="Dewar J."/>
            <person name="Goldberg J."/>
            <person name="Griggs A."/>
            <person name="Gujja S."/>
            <person name="Hansen M."/>
            <person name="Howarth C."/>
            <person name="Imamovic A."/>
            <person name="Larimer J."/>
            <person name="McCowan C."/>
            <person name="Murphy C."/>
            <person name="Neiman D."/>
            <person name="Pearson M."/>
            <person name="Priest M."/>
            <person name="Roberts A."/>
            <person name="Saif S."/>
            <person name="Shea T."/>
            <person name="Sisk P."/>
            <person name="Sykes S."/>
            <person name="Wortman J."/>
            <person name="Nusbaum C."/>
            <person name="Birren B."/>
        </authorList>
    </citation>
    <scope>NUCLEOTIDE SEQUENCE [LARGE SCALE GENOMIC DNA]</scope>
    <source>
        <strain evidence="5 6">CIP 64.3</strain>
    </source>
</reference>
<dbReference type="PANTHER" id="PTHR30408:SF13">
    <property type="entry name" value="TYPE I RESTRICTION ENZYME HINDI SPECIFICITY SUBUNIT"/>
    <property type="match status" value="1"/>
</dbReference>
<evidence type="ECO:0000259" key="4">
    <source>
        <dbReference type="Pfam" id="PF01420"/>
    </source>
</evidence>
<dbReference type="Gene3D" id="1.10.287.1120">
    <property type="entry name" value="Bipartite methylase S protein"/>
    <property type="match status" value="1"/>
</dbReference>
<comment type="similarity">
    <text evidence="1">Belongs to the type-I restriction system S methylase family.</text>
</comment>
<dbReference type="InterPro" id="IPR000055">
    <property type="entry name" value="Restrct_endonuc_typeI_TRD"/>
</dbReference>
<keyword evidence="2" id="KW-0680">Restriction system</keyword>
<dbReference type="CDD" id="cd17517">
    <property type="entry name" value="RMtype1_S_EcoKI_StySPI-TRD2-CR2_like"/>
    <property type="match status" value="1"/>
</dbReference>
<accession>N9GXN1</accession>
<evidence type="ECO:0000256" key="3">
    <source>
        <dbReference type="ARBA" id="ARBA00023125"/>
    </source>
</evidence>
<dbReference type="HOGENOM" id="CLU_021095_0_1_6"/>
<dbReference type="RefSeq" id="WP_005085353.1">
    <property type="nucleotide sequence ID" value="NZ_ASYX01000047.1"/>
</dbReference>
<dbReference type="InterPro" id="IPR052021">
    <property type="entry name" value="Type-I_RS_S_subunit"/>
</dbReference>
<evidence type="ECO:0000256" key="1">
    <source>
        <dbReference type="ARBA" id="ARBA00010923"/>
    </source>
</evidence>
<dbReference type="InterPro" id="IPR044946">
    <property type="entry name" value="Restrct_endonuc_typeI_TRD_sf"/>
</dbReference>
<organism evidence="5 6">
    <name type="scientific">Acinetobacter haemolyticus CIP 64.3 = MTCC 9819</name>
    <dbReference type="NCBI Taxonomy" id="1217659"/>
    <lineage>
        <taxon>Bacteria</taxon>
        <taxon>Pseudomonadati</taxon>
        <taxon>Pseudomonadota</taxon>
        <taxon>Gammaproteobacteria</taxon>
        <taxon>Moraxellales</taxon>
        <taxon>Moraxellaceae</taxon>
        <taxon>Acinetobacter</taxon>
    </lineage>
</organism>
<evidence type="ECO:0000313" key="6">
    <source>
        <dbReference type="Proteomes" id="UP000017667"/>
    </source>
</evidence>
<dbReference type="PANTHER" id="PTHR30408">
    <property type="entry name" value="TYPE-1 RESTRICTION ENZYME ECOKI SPECIFICITY PROTEIN"/>
    <property type="match status" value="1"/>
</dbReference>
<dbReference type="Pfam" id="PF01420">
    <property type="entry name" value="Methylase_S"/>
    <property type="match status" value="2"/>
</dbReference>
<name>N9GXN1_ACIHA</name>
<dbReference type="Gene3D" id="3.90.220.20">
    <property type="entry name" value="DNA methylase specificity domains"/>
    <property type="match status" value="2"/>
</dbReference>
<feature type="domain" description="Type I restriction modification DNA specificity" evidence="4">
    <location>
        <begin position="10"/>
        <end position="184"/>
    </location>
</feature>
<sequence length="408" mass="46157">MSKLKTVPYGWKLTTLGTFMEFKNGVNADKNSYGSGTEFVNVMDIFKRNFMKKCNILGKVEITEKQKAEYSVKYGDILFNRTSEVPDEIAFSSVYLDEAEITFGGFVIRGRQKKELLDPLFAGYCFNNSSIRREMIRRSQGVVRANIGQKDLNKVPILIPPKGEQKKIASALALWDDTIAKTEALITAKEKQFEWLTQSLISKKCPDWNHYYARELFTGVSSKGHPDEELLSVTQDQGVVPRSMLSGRVMSPAGSTAGYKLVEKGNFVISLRSFQGGLEYSDYRGIVSPAYTVLSSRKEIHSGFYRHFFKSYIFIEKYLSVAVIGIRDGKQISSTDFETVKIPYPDMDEQVKIASQLDTARQEIDLLKGLLGKYRSQKRGLMQKLLTGEWQVSSSQHLSEETYQEASA</sequence>
<gene>
    <name evidence="5" type="ORF">F927_00084</name>
</gene>
<feature type="domain" description="Type I restriction modification DNA specificity" evidence="4">
    <location>
        <begin position="260"/>
        <end position="370"/>
    </location>
</feature>
<comment type="caution">
    <text evidence="5">The sequence shown here is derived from an EMBL/GenBank/DDBJ whole genome shotgun (WGS) entry which is preliminary data.</text>
</comment>
<dbReference type="GO" id="GO:0009307">
    <property type="term" value="P:DNA restriction-modification system"/>
    <property type="evidence" value="ECO:0007669"/>
    <property type="project" value="UniProtKB-KW"/>
</dbReference>
<dbReference type="GO" id="GO:0003677">
    <property type="term" value="F:DNA binding"/>
    <property type="evidence" value="ECO:0007669"/>
    <property type="project" value="UniProtKB-KW"/>
</dbReference>
<dbReference type="Proteomes" id="UP000017667">
    <property type="component" value="Unassembled WGS sequence"/>
</dbReference>
<dbReference type="EMBL" id="APQQ01000003">
    <property type="protein sequence ID" value="ENW21981.1"/>
    <property type="molecule type" value="Genomic_DNA"/>
</dbReference>
<keyword evidence="6" id="KW-1185">Reference proteome</keyword>
<keyword evidence="3" id="KW-0238">DNA-binding</keyword>
<protein>
    <recommendedName>
        <fullName evidence="4">Type I restriction modification DNA specificity domain-containing protein</fullName>
    </recommendedName>
</protein>
<dbReference type="AlphaFoldDB" id="N9GXN1"/>
<evidence type="ECO:0000256" key="2">
    <source>
        <dbReference type="ARBA" id="ARBA00022747"/>
    </source>
</evidence>
<proteinExistence type="inferred from homology"/>
<dbReference type="SUPFAM" id="SSF116734">
    <property type="entry name" value="DNA methylase specificity domain"/>
    <property type="match status" value="2"/>
</dbReference>
<dbReference type="PATRIC" id="fig|1217659.3.peg.84"/>
<evidence type="ECO:0000313" key="5">
    <source>
        <dbReference type="EMBL" id="ENW21981.1"/>
    </source>
</evidence>